<protein>
    <recommendedName>
        <fullName evidence="3">Butirosin biosynthesis protein H N-terminal domain-containing protein</fullName>
    </recommendedName>
</protein>
<dbReference type="EMBL" id="RHLK01000002">
    <property type="protein sequence ID" value="MVO98635.1"/>
    <property type="molecule type" value="Genomic_DNA"/>
</dbReference>
<dbReference type="Proteomes" id="UP000490800">
    <property type="component" value="Unassembled WGS sequence"/>
</dbReference>
<name>A0A7X3FF87_9BACL</name>
<dbReference type="AlphaFoldDB" id="A0A7X3FF87"/>
<organism evidence="1 2">
    <name type="scientific">Paenibacillus lutrae</name>
    <dbReference type="NCBI Taxonomy" id="2078573"/>
    <lineage>
        <taxon>Bacteria</taxon>
        <taxon>Bacillati</taxon>
        <taxon>Bacillota</taxon>
        <taxon>Bacilli</taxon>
        <taxon>Bacillales</taxon>
        <taxon>Paenibacillaceae</taxon>
        <taxon>Paenibacillus</taxon>
    </lineage>
</organism>
<proteinExistence type="predicted"/>
<keyword evidence="2" id="KW-1185">Reference proteome</keyword>
<dbReference type="RefSeq" id="WP_157333019.1">
    <property type="nucleotide sequence ID" value="NZ_RHLK01000002.1"/>
</dbReference>
<evidence type="ECO:0000313" key="1">
    <source>
        <dbReference type="EMBL" id="MVO98635.1"/>
    </source>
</evidence>
<evidence type="ECO:0008006" key="3">
    <source>
        <dbReference type="Google" id="ProtNLM"/>
    </source>
</evidence>
<dbReference type="OrthoDB" id="2547132at2"/>
<sequence>MFDVPYGVFECFTNATTAILKNSKINPVELYKFNWDFFYNSQYDFISGNVDNLVLLQFARNHYGMEFQELEFGDIPDHEYTIVALNSFYVPYMTDLYQIADQLHYVIARKQKDEFEIIDPFYKIQEKFSGKDVHELWSFYSKPVIQIDVSSAGKPSSATAEVVPYILTLDYPHQYESVFQLLSSSLGGIDFGASKNFLESPLFKRYFSSIRTVLKNRETFFEVEKINKASITNVLTGWQAVLKELIKLSSTRRTSGLVDSFERAIHHEVHFLNSFKAIHM</sequence>
<gene>
    <name evidence="1" type="ORF">EDM21_03640</name>
</gene>
<comment type="caution">
    <text evidence="1">The sequence shown here is derived from an EMBL/GenBank/DDBJ whole genome shotgun (WGS) entry which is preliminary data.</text>
</comment>
<reference evidence="1 2" key="1">
    <citation type="journal article" date="2019" name="Microorganisms">
        <title>Paenibacillus lutrae sp. nov., A Chitinolytic Species Isolated from A River Otter in Castril Natural Park, Granada, Spain.</title>
        <authorList>
            <person name="Rodriguez M."/>
            <person name="Reina J.C."/>
            <person name="Bejar V."/>
            <person name="Llamas I."/>
        </authorList>
    </citation>
    <scope>NUCLEOTIDE SEQUENCE [LARGE SCALE GENOMIC DNA]</scope>
    <source>
        <strain evidence="1 2">N10</strain>
    </source>
</reference>
<accession>A0A7X3FF87</accession>
<evidence type="ECO:0000313" key="2">
    <source>
        <dbReference type="Proteomes" id="UP000490800"/>
    </source>
</evidence>